<name>A0ABY4H3R8_9BACI</name>
<keyword evidence="1" id="KW-0238">DNA-binding</keyword>
<evidence type="ECO:0000313" key="4">
    <source>
        <dbReference type="Proteomes" id="UP000831880"/>
    </source>
</evidence>
<dbReference type="PROSITE" id="PS50943">
    <property type="entry name" value="HTH_CROC1"/>
    <property type="match status" value="1"/>
</dbReference>
<feature type="domain" description="HTH cro/C1-type" evidence="2">
    <location>
        <begin position="8"/>
        <end position="62"/>
    </location>
</feature>
<dbReference type="PANTHER" id="PTHR46558:SF11">
    <property type="entry name" value="HTH-TYPE TRANSCRIPTIONAL REGULATOR XRE"/>
    <property type="match status" value="1"/>
</dbReference>
<dbReference type="InterPro" id="IPR001387">
    <property type="entry name" value="Cro/C1-type_HTH"/>
</dbReference>
<sequence length="137" mass="16120">MVDISERLKSLRKEHKLSQKQVSEILGISESGYGYYEQGRNEPSIEMIKKLADRYDVTTDYLLGLSNSPDKDASSTNEDFDSLKEINKLLVKYDIDDMAFFDIEKWKSMTPEQIRELESYFQYLVQKSKELEEEKKK</sequence>
<dbReference type="SMART" id="SM00530">
    <property type="entry name" value="HTH_XRE"/>
    <property type="match status" value="1"/>
</dbReference>
<dbReference type="SUPFAM" id="SSF47413">
    <property type="entry name" value="lambda repressor-like DNA-binding domains"/>
    <property type="match status" value="1"/>
</dbReference>
<dbReference type="Proteomes" id="UP000831880">
    <property type="component" value="Chromosome"/>
</dbReference>
<reference evidence="3 4" key="1">
    <citation type="submission" date="2022-04" db="EMBL/GenBank/DDBJ databases">
        <title>Halobacillus sp. isolated from saltern.</title>
        <authorList>
            <person name="Won M."/>
            <person name="Lee C.-M."/>
            <person name="Woen H.-Y."/>
            <person name="Kwon S.-W."/>
        </authorList>
    </citation>
    <scope>NUCLEOTIDE SEQUENCE [LARGE SCALE GENOMIC DNA]</scope>
    <source>
        <strain evidence="3 4">SSTM10-2</strain>
    </source>
</reference>
<dbReference type="Gene3D" id="1.10.260.40">
    <property type="entry name" value="lambda repressor-like DNA-binding domains"/>
    <property type="match status" value="1"/>
</dbReference>
<protein>
    <submittedName>
        <fullName evidence="3">Helix-turn-helix domain-containing protein</fullName>
    </submittedName>
</protein>
<evidence type="ECO:0000256" key="1">
    <source>
        <dbReference type="ARBA" id="ARBA00023125"/>
    </source>
</evidence>
<proteinExistence type="predicted"/>
<evidence type="ECO:0000313" key="3">
    <source>
        <dbReference type="EMBL" id="UOQ95097.1"/>
    </source>
</evidence>
<dbReference type="CDD" id="cd00093">
    <property type="entry name" value="HTH_XRE"/>
    <property type="match status" value="1"/>
</dbReference>
<keyword evidence="4" id="KW-1185">Reference proteome</keyword>
<dbReference type="PANTHER" id="PTHR46558">
    <property type="entry name" value="TRACRIPTIONAL REGULATORY PROTEIN-RELATED-RELATED"/>
    <property type="match status" value="1"/>
</dbReference>
<dbReference type="RefSeq" id="WP_244754950.1">
    <property type="nucleotide sequence ID" value="NZ_CP095074.1"/>
</dbReference>
<dbReference type="InterPro" id="IPR010982">
    <property type="entry name" value="Lambda_DNA-bd_dom_sf"/>
</dbReference>
<gene>
    <name evidence="3" type="ORF">MUO14_09280</name>
</gene>
<evidence type="ECO:0000259" key="2">
    <source>
        <dbReference type="PROSITE" id="PS50943"/>
    </source>
</evidence>
<dbReference type="EMBL" id="CP095074">
    <property type="protein sequence ID" value="UOQ95097.1"/>
    <property type="molecule type" value="Genomic_DNA"/>
</dbReference>
<accession>A0ABY4H3R8</accession>
<dbReference type="Pfam" id="PF01381">
    <property type="entry name" value="HTH_3"/>
    <property type="match status" value="1"/>
</dbReference>
<organism evidence="3 4">
    <name type="scientific">Halobacillus shinanisalinarum</name>
    <dbReference type="NCBI Taxonomy" id="2932258"/>
    <lineage>
        <taxon>Bacteria</taxon>
        <taxon>Bacillati</taxon>
        <taxon>Bacillota</taxon>
        <taxon>Bacilli</taxon>
        <taxon>Bacillales</taxon>
        <taxon>Bacillaceae</taxon>
        <taxon>Halobacillus</taxon>
    </lineage>
</organism>